<dbReference type="AlphaFoldDB" id="W4FNP9"/>
<dbReference type="Pfam" id="PF07714">
    <property type="entry name" value="PK_Tyr_Ser-Thr"/>
    <property type="match status" value="1"/>
</dbReference>
<feature type="domain" description="Protein kinase" evidence="1">
    <location>
        <begin position="1"/>
        <end position="257"/>
    </location>
</feature>
<dbReference type="PANTHER" id="PTHR44329:SF214">
    <property type="entry name" value="PROTEIN KINASE DOMAIN-CONTAINING PROTEIN"/>
    <property type="match status" value="1"/>
</dbReference>
<evidence type="ECO:0000313" key="2">
    <source>
        <dbReference type="EMBL" id="ETV69075.1"/>
    </source>
</evidence>
<name>W4FNP9_APHAT</name>
<dbReference type="GeneID" id="20817207"/>
<keyword evidence="2" id="KW-0418">Kinase</keyword>
<dbReference type="GO" id="GO:0005524">
    <property type="term" value="F:ATP binding"/>
    <property type="evidence" value="ECO:0007669"/>
    <property type="project" value="InterPro"/>
</dbReference>
<dbReference type="InterPro" id="IPR000719">
    <property type="entry name" value="Prot_kinase_dom"/>
</dbReference>
<dbReference type="GO" id="GO:0004674">
    <property type="term" value="F:protein serine/threonine kinase activity"/>
    <property type="evidence" value="ECO:0007669"/>
    <property type="project" value="TreeGrafter"/>
</dbReference>
<dbReference type="EMBL" id="KI913180">
    <property type="protein sequence ID" value="ETV69075.1"/>
    <property type="molecule type" value="Genomic_DNA"/>
</dbReference>
<protein>
    <submittedName>
        <fullName evidence="2">TKL protein kinase</fullName>
    </submittedName>
</protein>
<sequence>MREIRLSAYFHHPAIVEFVGISWLTLKDMSIVTEFMVNGDVYSVLRHQRQLPSHDQWLRWYPLVAPDESDHKDQNGTSSITLGFHSRVASSPSKLSMALQIAQALVYLHSMRVVHRDIKSQNVVLNTLFTAKLCDFGISRRISLLMTANKGTIAYMAPEVFQGSKYTERADMYSFGVLLSEMDKLDSPYVGELDDIDSDVTFPEAKIALMVAEGSLKPQFTKAMPSEILHLATSCLAFDPSLRPSAEQVADELSRLIQHHRAASIVQSDVV</sequence>
<reference evidence="2" key="1">
    <citation type="submission" date="2013-12" db="EMBL/GenBank/DDBJ databases">
        <title>The Genome Sequence of Aphanomyces astaci APO3.</title>
        <authorList>
            <consortium name="The Broad Institute Genomics Platform"/>
            <person name="Russ C."/>
            <person name="Tyler B."/>
            <person name="van West P."/>
            <person name="Dieguez-Uribeondo J."/>
            <person name="Young S.K."/>
            <person name="Zeng Q."/>
            <person name="Gargeya S."/>
            <person name="Fitzgerald M."/>
            <person name="Abouelleil A."/>
            <person name="Alvarado L."/>
            <person name="Chapman S.B."/>
            <person name="Gainer-Dewar J."/>
            <person name="Goldberg J."/>
            <person name="Griggs A."/>
            <person name="Gujja S."/>
            <person name="Hansen M."/>
            <person name="Howarth C."/>
            <person name="Imamovic A."/>
            <person name="Ireland A."/>
            <person name="Larimer J."/>
            <person name="McCowan C."/>
            <person name="Murphy C."/>
            <person name="Pearson M."/>
            <person name="Poon T.W."/>
            <person name="Priest M."/>
            <person name="Roberts A."/>
            <person name="Saif S."/>
            <person name="Shea T."/>
            <person name="Sykes S."/>
            <person name="Wortman J."/>
            <person name="Nusbaum C."/>
            <person name="Birren B."/>
        </authorList>
    </citation>
    <scope>NUCLEOTIDE SEQUENCE [LARGE SCALE GENOMIC DNA]</scope>
    <source>
        <strain evidence="2">APO3</strain>
    </source>
</reference>
<dbReference type="PROSITE" id="PS00108">
    <property type="entry name" value="PROTEIN_KINASE_ST"/>
    <property type="match status" value="1"/>
</dbReference>
<gene>
    <name evidence="2" type="ORF">H257_15211</name>
</gene>
<dbReference type="VEuPathDB" id="FungiDB:H257_15211"/>
<dbReference type="RefSeq" id="XP_009841534.1">
    <property type="nucleotide sequence ID" value="XM_009843232.1"/>
</dbReference>
<dbReference type="InterPro" id="IPR008271">
    <property type="entry name" value="Ser/Thr_kinase_AS"/>
</dbReference>
<organism evidence="2">
    <name type="scientific">Aphanomyces astaci</name>
    <name type="common">Crayfish plague agent</name>
    <dbReference type="NCBI Taxonomy" id="112090"/>
    <lineage>
        <taxon>Eukaryota</taxon>
        <taxon>Sar</taxon>
        <taxon>Stramenopiles</taxon>
        <taxon>Oomycota</taxon>
        <taxon>Saprolegniomycetes</taxon>
        <taxon>Saprolegniales</taxon>
        <taxon>Verrucalvaceae</taxon>
        <taxon>Aphanomyces</taxon>
    </lineage>
</organism>
<dbReference type="InterPro" id="IPR001245">
    <property type="entry name" value="Ser-Thr/Tyr_kinase_cat_dom"/>
</dbReference>
<accession>W4FNP9</accession>
<dbReference type="SMART" id="SM00220">
    <property type="entry name" value="S_TKc"/>
    <property type="match status" value="1"/>
</dbReference>
<dbReference type="InterPro" id="IPR011009">
    <property type="entry name" value="Kinase-like_dom_sf"/>
</dbReference>
<dbReference type="PROSITE" id="PS50011">
    <property type="entry name" value="PROTEIN_KINASE_DOM"/>
    <property type="match status" value="1"/>
</dbReference>
<keyword evidence="2" id="KW-0808">Transferase</keyword>
<evidence type="ECO:0000259" key="1">
    <source>
        <dbReference type="PROSITE" id="PS50011"/>
    </source>
</evidence>
<dbReference type="InterPro" id="IPR051681">
    <property type="entry name" value="Ser/Thr_Kinases-Pseudokinases"/>
</dbReference>
<dbReference type="Gene3D" id="1.10.510.10">
    <property type="entry name" value="Transferase(Phosphotransferase) domain 1"/>
    <property type="match status" value="2"/>
</dbReference>
<dbReference type="PANTHER" id="PTHR44329">
    <property type="entry name" value="SERINE/THREONINE-PROTEIN KINASE TNNI3K-RELATED"/>
    <property type="match status" value="1"/>
</dbReference>
<dbReference type="STRING" id="112090.W4FNP9"/>
<proteinExistence type="predicted"/>
<dbReference type="PIRSF" id="PIRSF000654">
    <property type="entry name" value="Integrin-linked_kinase"/>
    <property type="match status" value="1"/>
</dbReference>
<dbReference type="SUPFAM" id="SSF56112">
    <property type="entry name" value="Protein kinase-like (PK-like)"/>
    <property type="match status" value="1"/>
</dbReference>
<dbReference type="OrthoDB" id="98077at2759"/>